<evidence type="ECO:0000313" key="5">
    <source>
        <dbReference type="Proteomes" id="UP000001811"/>
    </source>
</evidence>
<dbReference type="InterPro" id="IPR007327">
    <property type="entry name" value="TPD52"/>
</dbReference>
<dbReference type="eggNOG" id="KOG4010">
    <property type="taxonomic scope" value="Eukaryota"/>
</dbReference>
<feature type="region of interest" description="Disordered" evidence="3">
    <location>
        <begin position="1"/>
        <end position="30"/>
    </location>
</feature>
<feature type="compositionally biased region" description="Basic and acidic residues" evidence="3">
    <location>
        <begin position="17"/>
        <end position="30"/>
    </location>
</feature>
<evidence type="ECO:0000313" key="4">
    <source>
        <dbReference type="Ensembl" id="ENSOCUP00000020723.2"/>
    </source>
</evidence>
<dbReference type="HOGENOM" id="CLU_080743_1_0_1"/>
<accession>G1TUJ7</accession>
<dbReference type="STRING" id="9986.ENSOCUP00000020723"/>
<organism evidence="4 5">
    <name type="scientific">Oryctolagus cuniculus</name>
    <name type="common">Rabbit</name>
    <dbReference type="NCBI Taxonomy" id="9986"/>
    <lineage>
        <taxon>Eukaryota</taxon>
        <taxon>Metazoa</taxon>
        <taxon>Chordata</taxon>
        <taxon>Craniata</taxon>
        <taxon>Vertebrata</taxon>
        <taxon>Euteleostomi</taxon>
        <taxon>Mammalia</taxon>
        <taxon>Eutheria</taxon>
        <taxon>Euarchontoglires</taxon>
        <taxon>Glires</taxon>
        <taxon>Lagomorpha</taxon>
        <taxon>Leporidae</taxon>
        <taxon>Oryctolagus</taxon>
    </lineage>
</organism>
<evidence type="ECO:0000256" key="3">
    <source>
        <dbReference type="SAM" id="MobiDB-lite"/>
    </source>
</evidence>
<dbReference type="GeneTree" id="ENSGT00940000163110"/>
<dbReference type="EMBL" id="AAGW02032643">
    <property type="status" value="NOT_ANNOTATED_CDS"/>
    <property type="molecule type" value="Genomic_DNA"/>
</dbReference>
<evidence type="ECO:0000256" key="2">
    <source>
        <dbReference type="ARBA" id="ARBA00023054"/>
    </source>
</evidence>
<dbReference type="AlphaFoldDB" id="G1TUJ7"/>
<dbReference type="Pfam" id="PF04201">
    <property type="entry name" value="TPD52"/>
    <property type="match status" value="1"/>
</dbReference>
<evidence type="ECO:0000256" key="1">
    <source>
        <dbReference type="ARBA" id="ARBA00005702"/>
    </source>
</evidence>
<dbReference type="GO" id="GO:0005737">
    <property type="term" value="C:cytoplasm"/>
    <property type="evidence" value="ECO:0007669"/>
    <property type="project" value="TreeGrafter"/>
</dbReference>
<dbReference type="FunCoup" id="G1TUJ7">
    <property type="interactions" value="134"/>
</dbReference>
<comment type="similarity">
    <text evidence="1">Belongs to the TPD52 family.</text>
</comment>
<keyword evidence="2" id="KW-0175">Coiled coil</keyword>
<keyword evidence="5" id="KW-1185">Reference proteome</keyword>
<name>G1TUJ7_RABIT</name>
<dbReference type="InParanoid" id="G1TUJ7"/>
<sequence>MSSAMTKTSLGAYESRTTSEPEHLTEAEQMELKSELTKLEEEIVTLRQVLAAKEKRCGELKRRLGCTALVGLKQNLSKSWHDIQVSNTYMKQKTSAALSTVGSAICRRLGDVKKSATFRSLEGLMGTIKKWTEFGFEKK</sequence>
<reference evidence="4 5" key="1">
    <citation type="journal article" date="2011" name="Nature">
        <title>A high-resolution map of human evolutionary constraint using 29 mammals.</title>
        <authorList>
            <person name="Lindblad-Toh K."/>
            <person name="Garber M."/>
            <person name="Zuk O."/>
            <person name="Lin M.F."/>
            <person name="Parker B.J."/>
            <person name="Washietl S."/>
            <person name="Kheradpour P."/>
            <person name="Ernst J."/>
            <person name="Jordan G."/>
            <person name="Mauceli E."/>
            <person name="Ward L.D."/>
            <person name="Lowe C.B."/>
            <person name="Holloway A.K."/>
            <person name="Clamp M."/>
            <person name="Gnerre S."/>
            <person name="Alfoldi J."/>
            <person name="Beal K."/>
            <person name="Chang J."/>
            <person name="Clawson H."/>
            <person name="Cuff J."/>
            <person name="Di Palma F."/>
            <person name="Fitzgerald S."/>
            <person name="Flicek P."/>
            <person name="Guttman M."/>
            <person name="Hubisz M.J."/>
            <person name="Jaffe D.B."/>
            <person name="Jungreis I."/>
            <person name="Kent W.J."/>
            <person name="Kostka D."/>
            <person name="Lara M."/>
            <person name="Martins A.L."/>
            <person name="Massingham T."/>
            <person name="Moltke I."/>
            <person name="Raney B.J."/>
            <person name="Rasmussen M.D."/>
            <person name="Robinson J."/>
            <person name="Stark A."/>
            <person name="Vilella A.J."/>
            <person name="Wen J."/>
            <person name="Xie X."/>
            <person name="Zody M.C."/>
            <person name="Baldwin J."/>
            <person name="Bloom T."/>
            <person name="Chin C.W."/>
            <person name="Heiman D."/>
            <person name="Nicol R."/>
            <person name="Nusbaum C."/>
            <person name="Young S."/>
            <person name="Wilkinson J."/>
            <person name="Worley K.C."/>
            <person name="Kovar C.L."/>
            <person name="Muzny D.M."/>
            <person name="Gibbs R.A."/>
            <person name="Cree A."/>
            <person name="Dihn H.H."/>
            <person name="Fowler G."/>
            <person name="Jhangiani S."/>
            <person name="Joshi V."/>
            <person name="Lee S."/>
            <person name="Lewis L.R."/>
            <person name="Nazareth L.V."/>
            <person name="Okwuonu G."/>
            <person name="Santibanez J."/>
            <person name="Warren W.C."/>
            <person name="Mardis E.R."/>
            <person name="Weinstock G.M."/>
            <person name="Wilson R.K."/>
            <person name="Delehaunty K."/>
            <person name="Dooling D."/>
            <person name="Fronik C."/>
            <person name="Fulton L."/>
            <person name="Fulton B."/>
            <person name="Graves T."/>
            <person name="Minx P."/>
            <person name="Sodergren E."/>
            <person name="Birney E."/>
            <person name="Margulies E.H."/>
            <person name="Herrero J."/>
            <person name="Green E.D."/>
            <person name="Haussler D."/>
            <person name="Siepel A."/>
            <person name="Goldman N."/>
            <person name="Pollard K.S."/>
            <person name="Pedersen J.S."/>
            <person name="Lander E.S."/>
            <person name="Kellis M."/>
        </authorList>
    </citation>
    <scope>NUCLEOTIDE SEQUENCE [LARGE SCALE GENOMIC DNA]</scope>
    <source>
        <strain evidence="4 5">Thorbecke inbred</strain>
    </source>
</reference>
<dbReference type="Ensembl" id="ENSOCUT00000016438.3">
    <property type="protein sequence ID" value="ENSOCUP00000020723.2"/>
    <property type="gene ID" value="ENSOCUG00000016443.3"/>
</dbReference>
<dbReference type="PANTHER" id="PTHR19307">
    <property type="entry name" value="TUMOR PROTEIN D52"/>
    <property type="match status" value="1"/>
</dbReference>
<dbReference type="Proteomes" id="UP000001811">
    <property type="component" value="Chromosome 1"/>
</dbReference>
<gene>
    <name evidence="4" type="primary">TPD52L3</name>
</gene>
<protein>
    <submittedName>
        <fullName evidence="4">TPD52 like 3</fullName>
    </submittedName>
</protein>
<dbReference type="Bgee" id="ENSOCUG00000016443">
    <property type="expression patterns" value="Expressed in testis"/>
</dbReference>
<dbReference type="PANTHER" id="PTHR19307:SF5">
    <property type="entry name" value="TUMOR PROTEIN D55"/>
    <property type="match status" value="1"/>
</dbReference>
<reference evidence="4" key="3">
    <citation type="submission" date="2025-09" db="UniProtKB">
        <authorList>
            <consortium name="Ensembl"/>
        </authorList>
    </citation>
    <scope>IDENTIFICATION</scope>
    <source>
        <strain evidence="4">Thorbecke</strain>
    </source>
</reference>
<proteinExistence type="inferred from homology"/>
<reference evidence="4" key="2">
    <citation type="submission" date="2025-08" db="UniProtKB">
        <authorList>
            <consortium name="Ensembl"/>
        </authorList>
    </citation>
    <scope>IDENTIFICATION</scope>
    <source>
        <strain evidence="4">Thorbecke</strain>
    </source>
</reference>
<dbReference type="PaxDb" id="9986-ENSOCUP00000020723"/>